<comment type="similarity">
    <text evidence="1 7">Belongs to the bacterial ribosomal protein bL9 family.</text>
</comment>
<dbReference type="SUPFAM" id="SSF55658">
    <property type="entry name" value="L9 N-domain-like"/>
    <property type="match status" value="1"/>
</dbReference>
<dbReference type="SUPFAM" id="SSF55653">
    <property type="entry name" value="Ribosomal protein L9 C-domain"/>
    <property type="match status" value="1"/>
</dbReference>
<accession>A0A2A2F4L6</accession>
<dbReference type="InterPro" id="IPR009027">
    <property type="entry name" value="Ribosomal_bL9/RNase_H1_N"/>
</dbReference>
<keyword evidence="2 7" id="KW-0699">rRNA-binding</keyword>
<gene>
    <name evidence="7" type="primary">rplI</name>
    <name evidence="10" type="ORF">CK501_11860</name>
</gene>
<dbReference type="InterPro" id="IPR000244">
    <property type="entry name" value="Ribosomal_bL9"/>
</dbReference>
<dbReference type="GO" id="GO:0003735">
    <property type="term" value="F:structural constituent of ribosome"/>
    <property type="evidence" value="ECO:0007669"/>
    <property type="project" value="InterPro"/>
</dbReference>
<dbReference type="PANTHER" id="PTHR21368">
    <property type="entry name" value="50S RIBOSOMAL PROTEIN L9"/>
    <property type="match status" value="1"/>
</dbReference>
<dbReference type="AlphaFoldDB" id="A0A2A2F4L6"/>
<dbReference type="OrthoDB" id="9788336at2"/>
<keyword evidence="5 7" id="KW-0687">Ribonucleoprotein</keyword>
<dbReference type="PROSITE" id="PS00651">
    <property type="entry name" value="RIBOSOMAL_L9"/>
    <property type="match status" value="1"/>
</dbReference>
<dbReference type="InterPro" id="IPR020070">
    <property type="entry name" value="Ribosomal_bL9_N"/>
</dbReference>
<dbReference type="Proteomes" id="UP000218896">
    <property type="component" value="Unassembled WGS sequence"/>
</dbReference>
<proteinExistence type="inferred from homology"/>
<evidence type="ECO:0000256" key="7">
    <source>
        <dbReference type="HAMAP-Rule" id="MF_00503"/>
    </source>
</evidence>
<dbReference type="Gene3D" id="3.10.430.100">
    <property type="entry name" value="Ribosomal protein L9, C-terminal domain"/>
    <property type="match status" value="1"/>
</dbReference>
<protein>
    <recommendedName>
        <fullName evidence="6 7">Large ribosomal subunit protein bL9</fullName>
    </recommendedName>
</protein>
<dbReference type="GO" id="GO:1990904">
    <property type="term" value="C:ribonucleoprotein complex"/>
    <property type="evidence" value="ECO:0007669"/>
    <property type="project" value="UniProtKB-KW"/>
</dbReference>
<name>A0A2A2F4L6_9GAMM</name>
<sequence>MNVILLEKMHKLGDLGDQVKVKPGFGRNYLVPYGKAVPATEENIKAFEERRAELEKAAAERLKAAQARGEALEGSSVTIEAKAGEEGKLFGSIGVRDIAEAVSANGTAVEKSEVLLPEGPIRMTGEYGITLQLHTDVQATIQLNIVKG</sequence>
<reference evidence="10 11" key="1">
    <citation type="submission" date="2017-08" db="EMBL/GenBank/DDBJ databases">
        <title>Halovibrio sewagensis sp. nov., isolated from wastewater of high salinity.</title>
        <authorList>
            <person name="Dong X."/>
            <person name="Zhang G."/>
        </authorList>
    </citation>
    <scope>NUCLEOTIDE SEQUENCE [LARGE SCALE GENOMIC DNA]</scope>
    <source>
        <strain evidence="10 11">YL5-2</strain>
    </source>
</reference>
<evidence type="ECO:0000313" key="11">
    <source>
        <dbReference type="Proteomes" id="UP000218896"/>
    </source>
</evidence>
<dbReference type="Pfam" id="PF01281">
    <property type="entry name" value="Ribosomal_L9_N"/>
    <property type="match status" value="1"/>
</dbReference>
<dbReference type="GO" id="GO:0006412">
    <property type="term" value="P:translation"/>
    <property type="evidence" value="ECO:0007669"/>
    <property type="project" value="UniProtKB-UniRule"/>
</dbReference>
<comment type="caution">
    <text evidence="10">The sequence shown here is derived from an EMBL/GenBank/DDBJ whole genome shotgun (WGS) entry which is preliminary data.</text>
</comment>
<keyword evidence="8" id="KW-0175">Coiled coil</keyword>
<evidence type="ECO:0000256" key="8">
    <source>
        <dbReference type="SAM" id="Coils"/>
    </source>
</evidence>
<keyword evidence="11" id="KW-1185">Reference proteome</keyword>
<evidence type="ECO:0000256" key="5">
    <source>
        <dbReference type="ARBA" id="ARBA00023274"/>
    </source>
</evidence>
<dbReference type="GO" id="GO:0019843">
    <property type="term" value="F:rRNA binding"/>
    <property type="evidence" value="ECO:0007669"/>
    <property type="project" value="UniProtKB-UniRule"/>
</dbReference>
<keyword evidence="4 7" id="KW-0689">Ribosomal protein</keyword>
<evidence type="ECO:0000256" key="4">
    <source>
        <dbReference type="ARBA" id="ARBA00022980"/>
    </source>
</evidence>
<dbReference type="Gene3D" id="3.40.5.10">
    <property type="entry name" value="Ribosomal protein L9, N-terminal domain"/>
    <property type="match status" value="1"/>
</dbReference>
<evidence type="ECO:0000256" key="6">
    <source>
        <dbReference type="ARBA" id="ARBA00035292"/>
    </source>
</evidence>
<evidence type="ECO:0000313" key="10">
    <source>
        <dbReference type="EMBL" id="PAU79888.1"/>
    </source>
</evidence>
<dbReference type="InterPro" id="IPR020594">
    <property type="entry name" value="Ribosomal_bL9_bac/chp"/>
</dbReference>
<dbReference type="GO" id="GO:0005840">
    <property type="term" value="C:ribosome"/>
    <property type="evidence" value="ECO:0007669"/>
    <property type="project" value="UniProtKB-KW"/>
</dbReference>
<dbReference type="InterPro" id="IPR036935">
    <property type="entry name" value="Ribosomal_bL9_N_sf"/>
</dbReference>
<feature type="coiled-coil region" evidence="8">
    <location>
        <begin position="37"/>
        <end position="64"/>
    </location>
</feature>
<dbReference type="InterPro" id="IPR020069">
    <property type="entry name" value="Ribosomal_bL9_C"/>
</dbReference>
<dbReference type="Pfam" id="PF03948">
    <property type="entry name" value="Ribosomal_L9_C"/>
    <property type="match status" value="1"/>
</dbReference>
<dbReference type="NCBIfam" id="TIGR00158">
    <property type="entry name" value="L9"/>
    <property type="match status" value="1"/>
</dbReference>
<comment type="function">
    <text evidence="7">Binds to the 23S rRNA.</text>
</comment>
<dbReference type="InterPro" id="IPR036791">
    <property type="entry name" value="Ribosomal_bL9_C_sf"/>
</dbReference>
<evidence type="ECO:0000256" key="2">
    <source>
        <dbReference type="ARBA" id="ARBA00022730"/>
    </source>
</evidence>
<evidence type="ECO:0000256" key="1">
    <source>
        <dbReference type="ARBA" id="ARBA00010605"/>
    </source>
</evidence>
<evidence type="ECO:0000259" key="9">
    <source>
        <dbReference type="PROSITE" id="PS00651"/>
    </source>
</evidence>
<keyword evidence="3 7" id="KW-0694">RNA-binding</keyword>
<organism evidence="10 11">
    <name type="scientific">Halovibrio salipaludis</name>
    <dbReference type="NCBI Taxonomy" id="2032626"/>
    <lineage>
        <taxon>Bacteria</taxon>
        <taxon>Pseudomonadati</taxon>
        <taxon>Pseudomonadota</taxon>
        <taxon>Gammaproteobacteria</taxon>
        <taxon>Oceanospirillales</taxon>
        <taxon>Halomonadaceae</taxon>
        <taxon>Halovibrio</taxon>
    </lineage>
</organism>
<evidence type="ECO:0000256" key="3">
    <source>
        <dbReference type="ARBA" id="ARBA00022884"/>
    </source>
</evidence>
<dbReference type="RefSeq" id="WP_095617958.1">
    <property type="nucleotide sequence ID" value="NZ_NSKD01000005.1"/>
</dbReference>
<feature type="domain" description="Ribosomal protein L9" evidence="9">
    <location>
        <begin position="13"/>
        <end position="40"/>
    </location>
</feature>
<dbReference type="EMBL" id="NSKD01000005">
    <property type="protein sequence ID" value="PAU79888.1"/>
    <property type="molecule type" value="Genomic_DNA"/>
</dbReference>
<dbReference type="HAMAP" id="MF_00503">
    <property type="entry name" value="Ribosomal_bL9"/>
    <property type="match status" value="1"/>
</dbReference>